<dbReference type="RefSeq" id="WP_170847717.1">
    <property type="nucleotide sequence ID" value="NZ_FNZE01000005.1"/>
</dbReference>
<keyword evidence="2" id="KW-0378">Hydrolase</keyword>
<evidence type="ECO:0000313" key="2">
    <source>
        <dbReference type="EMBL" id="SEJ13316.1"/>
    </source>
</evidence>
<keyword evidence="1" id="KW-0732">Signal</keyword>
<dbReference type="InterPro" id="IPR010321">
    <property type="entry name" value="DUF922"/>
</dbReference>
<dbReference type="STRING" id="915471.SAMN05216201_1054"/>
<proteinExistence type="predicted"/>
<protein>
    <submittedName>
        <fullName evidence="2">Predicted secreted Zn-dependent protease</fullName>
    </submittedName>
</protein>
<feature type="signal peptide" evidence="1">
    <location>
        <begin position="1"/>
        <end position="16"/>
    </location>
</feature>
<organism evidence="2 3">
    <name type="scientific">Pseudomonas linyingensis</name>
    <dbReference type="NCBI Taxonomy" id="915471"/>
    <lineage>
        <taxon>Bacteria</taxon>
        <taxon>Pseudomonadati</taxon>
        <taxon>Pseudomonadota</taxon>
        <taxon>Gammaproteobacteria</taxon>
        <taxon>Pseudomonadales</taxon>
        <taxon>Pseudomonadaceae</taxon>
        <taxon>Pseudomonas</taxon>
    </lineage>
</organism>
<reference evidence="3" key="1">
    <citation type="submission" date="2016-10" db="EMBL/GenBank/DDBJ databases">
        <authorList>
            <person name="Varghese N."/>
            <person name="Submissions S."/>
        </authorList>
    </citation>
    <scope>NUCLEOTIDE SEQUENCE [LARGE SCALE GENOMIC DNA]</scope>
    <source>
        <strain evidence="3">LMG 25967</strain>
    </source>
</reference>
<feature type="chain" id="PRO_5017321859" evidence="1">
    <location>
        <begin position="17"/>
        <end position="191"/>
    </location>
</feature>
<dbReference type="EMBL" id="FNZE01000005">
    <property type="protein sequence ID" value="SEJ13316.1"/>
    <property type="molecule type" value="Genomic_DNA"/>
</dbReference>
<evidence type="ECO:0000313" key="3">
    <source>
        <dbReference type="Proteomes" id="UP000242930"/>
    </source>
</evidence>
<keyword evidence="2" id="KW-0645">Protease</keyword>
<gene>
    <name evidence="2" type="ORF">SAMN05216201_1054</name>
</gene>
<evidence type="ECO:0000256" key="1">
    <source>
        <dbReference type="SAM" id="SignalP"/>
    </source>
</evidence>
<dbReference type="AlphaFoldDB" id="A0A1H6WC78"/>
<dbReference type="Pfam" id="PF06037">
    <property type="entry name" value="DUF922"/>
    <property type="match status" value="1"/>
</dbReference>
<keyword evidence="3" id="KW-1185">Reference proteome</keyword>
<dbReference type="GO" id="GO:0008233">
    <property type="term" value="F:peptidase activity"/>
    <property type="evidence" value="ECO:0007669"/>
    <property type="project" value="UniProtKB-KW"/>
</dbReference>
<sequence length="191" mass="21257">MRGIWLLVALAPLAQAAEPVTSTVREQHYLVYGRTIAEIRRSISERTPVRNAHGAFGGGTKTHYSASYRLVPVSETQCVLKNAAVKAESLVTLPRLAPGTLPPAVSAEWRRYYLALRTHEYQHVESAKASARVAQQWLAGLQLSGPCHAVRPRVRAAIEARIRMLDERDRLLDSMTDHGRSQGAELDERVR</sequence>
<accession>A0A1H6WC78</accession>
<dbReference type="Proteomes" id="UP000242930">
    <property type="component" value="Unassembled WGS sequence"/>
</dbReference>
<name>A0A1H6WC78_9PSED</name>
<dbReference type="GO" id="GO:0006508">
    <property type="term" value="P:proteolysis"/>
    <property type="evidence" value="ECO:0007669"/>
    <property type="project" value="UniProtKB-KW"/>
</dbReference>